<dbReference type="InterPro" id="IPR002933">
    <property type="entry name" value="Peptidase_M20"/>
</dbReference>
<sequence>MDKTAKISAAIEHRRDSFITLSNTLWEMAETAFEEHQSAEAICQALEQEGFTVERQVAGLQTGFVGSYGSGQPVVAILGEFDALPGLSQLQGLARPEAAEPGGNGHGCGHNLLGTGSLAAAVAVKDYMESTGLQGTVRYYGCPAEESGSGKAYMVREGLFSDVDLALSWHPYTATLVQHLSSLANYAVKFKFYGKSAHAAAAPHLGRSALDAVELMNVGVNYLREHMIPEARVHYAVTNAGGSSANVVQAYAEVSYLIRSPKQQQVVELYNRIHDVAKGAALMTGTVMETQFEGAAANLIPNRTLAEVMHANLTAIGIPAYDAAEWQYAADIRATLSPEERDAALYGMDPLTVMKLKDKAIADVIIPLYPVEPTMPGSTDVADVSWVVPTVQCMTACWAMGTALHTWQVVAQGTMPIAHKGMLQAAKVIAGTAIEAMENPQIITAAKAEQTERLQGQSYISMIPALQLPPCLSWLCPQ</sequence>
<protein>
    <submittedName>
        <fullName evidence="2">Amidohydrolase</fullName>
    </submittedName>
</protein>
<dbReference type="RefSeq" id="WP_206103402.1">
    <property type="nucleotide sequence ID" value="NZ_CP070969.1"/>
</dbReference>
<dbReference type="InterPro" id="IPR052030">
    <property type="entry name" value="Peptidase_M20/M20A_hydrolases"/>
</dbReference>
<dbReference type="CDD" id="cd05673">
    <property type="entry name" value="M20_Acy1L2_AbgB"/>
    <property type="match status" value="1"/>
</dbReference>
<dbReference type="Pfam" id="PF01546">
    <property type="entry name" value="Peptidase_M20"/>
    <property type="match status" value="1"/>
</dbReference>
<keyword evidence="3" id="KW-1185">Reference proteome</keyword>
<accession>A0ABX7LHA4</accession>
<dbReference type="PIRSF" id="PIRSF037227">
    <property type="entry name" value="Aminobenzoyl-glu_utiliz_pB"/>
    <property type="match status" value="1"/>
</dbReference>
<dbReference type="Pfam" id="PF07687">
    <property type="entry name" value="M20_dimer"/>
    <property type="match status" value="1"/>
</dbReference>
<dbReference type="Gene3D" id="3.30.70.360">
    <property type="match status" value="1"/>
</dbReference>
<evidence type="ECO:0000313" key="2">
    <source>
        <dbReference type="EMBL" id="QSF45880.1"/>
    </source>
</evidence>
<dbReference type="PANTHER" id="PTHR30575">
    <property type="entry name" value="PEPTIDASE M20"/>
    <property type="match status" value="1"/>
</dbReference>
<dbReference type="SUPFAM" id="SSF53187">
    <property type="entry name" value="Zn-dependent exopeptidases"/>
    <property type="match status" value="1"/>
</dbReference>
<reference evidence="2 3" key="1">
    <citation type="submission" date="2021-02" db="EMBL/GenBank/DDBJ databases">
        <title>Paenibacillus tianjinensis sp. nov.</title>
        <authorList>
            <person name="Liu H."/>
        </authorList>
    </citation>
    <scope>NUCLEOTIDE SEQUENCE [LARGE SCALE GENOMIC DNA]</scope>
    <source>
        <strain evidence="2 3">TB2019</strain>
    </source>
</reference>
<dbReference type="InterPro" id="IPR036264">
    <property type="entry name" value="Bact_exopeptidase_dim_dom"/>
</dbReference>
<proteinExistence type="predicted"/>
<evidence type="ECO:0000313" key="3">
    <source>
        <dbReference type="Proteomes" id="UP000663452"/>
    </source>
</evidence>
<dbReference type="PANTHER" id="PTHR30575:SF0">
    <property type="entry name" value="XAA-ARG DIPEPTIDASE"/>
    <property type="match status" value="1"/>
</dbReference>
<dbReference type="EMBL" id="CP070969">
    <property type="protein sequence ID" value="QSF45880.1"/>
    <property type="molecule type" value="Genomic_DNA"/>
</dbReference>
<evidence type="ECO:0000259" key="1">
    <source>
        <dbReference type="Pfam" id="PF07687"/>
    </source>
</evidence>
<feature type="domain" description="Peptidase M20 dimerisation" evidence="1">
    <location>
        <begin position="188"/>
        <end position="278"/>
    </location>
</feature>
<dbReference type="Gene3D" id="3.40.630.10">
    <property type="entry name" value="Zn peptidases"/>
    <property type="match status" value="1"/>
</dbReference>
<dbReference type="InterPro" id="IPR017439">
    <property type="entry name" value="Amidohydrolase"/>
</dbReference>
<dbReference type="Proteomes" id="UP000663452">
    <property type="component" value="Chromosome"/>
</dbReference>
<name>A0ABX7LHA4_9BACL</name>
<gene>
    <name evidence="2" type="ORF">JRJ22_04385</name>
</gene>
<dbReference type="InterPro" id="IPR011650">
    <property type="entry name" value="Peptidase_M20_dimer"/>
</dbReference>
<organism evidence="2 3">
    <name type="scientific">Paenibacillus tianjinensis</name>
    <dbReference type="NCBI Taxonomy" id="2810347"/>
    <lineage>
        <taxon>Bacteria</taxon>
        <taxon>Bacillati</taxon>
        <taxon>Bacillota</taxon>
        <taxon>Bacilli</taxon>
        <taxon>Bacillales</taxon>
        <taxon>Paenibacillaceae</taxon>
        <taxon>Paenibacillus</taxon>
    </lineage>
</organism>
<dbReference type="InterPro" id="IPR017145">
    <property type="entry name" value="Aminobenzoyl-glu_utiliz_pB"/>
</dbReference>
<dbReference type="NCBIfam" id="TIGR01891">
    <property type="entry name" value="amidohydrolases"/>
    <property type="match status" value="1"/>
</dbReference>
<dbReference type="SUPFAM" id="SSF55031">
    <property type="entry name" value="Bacterial exopeptidase dimerisation domain"/>
    <property type="match status" value="1"/>
</dbReference>